<gene>
    <name evidence="1" type="ORF">AXG93_3822s1530</name>
</gene>
<comment type="caution">
    <text evidence="1">The sequence shown here is derived from an EMBL/GenBank/DDBJ whole genome shotgun (WGS) entry which is preliminary data.</text>
</comment>
<proteinExistence type="predicted"/>
<evidence type="ECO:0000313" key="2">
    <source>
        <dbReference type="Proteomes" id="UP000077202"/>
    </source>
</evidence>
<name>A0A176WM46_MARPO</name>
<accession>A0A176WM46</accession>
<reference evidence="1" key="1">
    <citation type="submission" date="2016-03" db="EMBL/GenBank/DDBJ databases">
        <title>Mechanisms controlling the formation of the plant cell surface in tip-growing cells are functionally conserved among land plants.</title>
        <authorList>
            <person name="Honkanen S."/>
            <person name="Jones V.A."/>
            <person name="Morieri G."/>
            <person name="Champion C."/>
            <person name="Hetherington A.J."/>
            <person name="Kelly S."/>
            <person name="Saint-Marcoux D."/>
            <person name="Proust H."/>
            <person name="Prescott H."/>
            <person name="Dolan L."/>
        </authorList>
    </citation>
    <scope>NUCLEOTIDE SEQUENCE [LARGE SCALE GENOMIC DNA]</scope>
    <source>
        <tissue evidence="1">Whole gametophyte</tissue>
    </source>
</reference>
<evidence type="ECO:0000313" key="1">
    <source>
        <dbReference type="EMBL" id="OAE33495.1"/>
    </source>
</evidence>
<dbReference type="Proteomes" id="UP000077202">
    <property type="component" value="Unassembled WGS sequence"/>
</dbReference>
<protein>
    <submittedName>
        <fullName evidence="1">Uncharacterized protein</fullName>
    </submittedName>
</protein>
<dbReference type="EMBL" id="LVLJ01000653">
    <property type="protein sequence ID" value="OAE33495.1"/>
    <property type="molecule type" value="Genomic_DNA"/>
</dbReference>
<dbReference type="AlphaFoldDB" id="A0A176WM46"/>
<organism evidence="1 2">
    <name type="scientific">Marchantia polymorpha subsp. ruderalis</name>
    <dbReference type="NCBI Taxonomy" id="1480154"/>
    <lineage>
        <taxon>Eukaryota</taxon>
        <taxon>Viridiplantae</taxon>
        <taxon>Streptophyta</taxon>
        <taxon>Embryophyta</taxon>
        <taxon>Marchantiophyta</taxon>
        <taxon>Marchantiopsida</taxon>
        <taxon>Marchantiidae</taxon>
        <taxon>Marchantiales</taxon>
        <taxon>Marchantiaceae</taxon>
        <taxon>Marchantia</taxon>
    </lineage>
</organism>
<keyword evidence="2" id="KW-1185">Reference proteome</keyword>
<sequence length="77" mass="8227">MKVLDTEMDSMADALGPLEVGFLRFLILMPALCRGLSLCAGQRLLLQVARSRLINRPLFRNSHPIPLAAAAAAAAAP</sequence>